<dbReference type="InterPro" id="IPR025997">
    <property type="entry name" value="SBP_2_dom"/>
</dbReference>
<dbReference type="SUPFAM" id="SSF53822">
    <property type="entry name" value="Periplasmic binding protein-like I"/>
    <property type="match status" value="1"/>
</dbReference>
<evidence type="ECO:0000256" key="2">
    <source>
        <dbReference type="ARBA" id="ARBA00007639"/>
    </source>
</evidence>
<organism evidence="5 6">
    <name type="scientific">Mariniplasma anaerobium</name>
    <dbReference type="NCBI Taxonomy" id="2735436"/>
    <lineage>
        <taxon>Bacteria</taxon>
        <taxon>Bacillati</taxon>
        <taxon>Mycoplasmatota</taxon>
        <taxon>Mollicutes</taxon>
        <taxon>Acholeplasmatales</taxon>
        <taxon>Acholeplasmataceae</taxon>
        <taxon>Mariniplasma</taxon>
    </lineage>
</organism>
<dbReference type="PANTHER" id="PTHR46847:SF2">
    <property type="entry name" value="ABC TRANSPORTER SUGAR-BINDING PROTEIN"/>
    <property type="match status" value="1"/>
</dbReference>
<comment type="subcellular location">
    <subcellularLocation>
        <location evidence="1">Cell envelope</location>
    </subcellularLocation>
</comment>
<protein>
    <recommendedName>
        <fullName evidence="4">Periplasmic binding protein domain-containing protein</fullName>
    </recommendedName>
</protein>
<gene>
    <name evidence="5" type="ORF">MPAN_016140</name>
</gene>
<evidence type="ECO:0000259" key="4">
    <source>
        <dbReference type="Pfam" id="PF13407"/>
    </source>
</evidence>
<accession>A0A7U9XV98</accession>
<name>A0A7U9XV98_9MOLU</name>
<comment type="similarity">
    <text evidence="2">Belongs to the bacterial solute-binding protein 2 family.</text>
</comment>
<keyword evidence="3" id="KW-0732">Signal</keyword>
<dbReference type="InterPro" id="IPR028082">
    <property type="entry name" value="Peripla_BP_I"/>
</dbReference>
<dbReference type="GO" id="GO:0030246">
    <property type="term" value="F:carbohydrate binding"/>
    <property type="evidence" value="ECO:0007669"/>
    <property type="project" value="UniProtKB-ARBA"/>
</dbReference>
<dbReference type="EMBL" id="AP024412">
    <property type="protein sequence ID" value="BCR36721.1"/>
    <property type="molecule type" value="Genomic_DNA"/>
</dbReference>
<dbReference type="RefSeq" id="WP_176239362.1">
    <property type="nucleotide sequence ID" value="NZ_AP024412.1"/>
</dbReference>
<reference evidence="5" key="1">
    <citation type="submission" date="2021-01" db="EMBL/GenBank/DDBJ databases">
        <title>Draft genome sequence of Acholeplasmataceae bacterium strain Mahy22.</title>
        <authorList>
            <person name="Watanabe M."/>
            <person name="Kojima H."/>
            <person name="Fukui M."/>
        </authorList>
    </citation>
    <scope>NUCLEOTIDE SEQUENCE</scope>
    <source>
        <strain evidence="5">Mahy22</strain>
    </source>
</reference>
<dbReference type="Pfam" id="PF13407">
    <property type="entry name" value="Peripla_BP_4"/>
    <property type="match status" value="1"/>
</dbReference>
<dbReference type="KEGG" id="manr:MPAN_016140"/>
<proteinExistence type="inferred from homology"/>
<dbReference type="PANTHER" id="PTHR46847">
    <property type="entry name" value="D-ALLOSE-BINDING PERIPLASMIC PROTEIN-RELATED"/>
    <property type="match status" value="1"/>
</dbReference>
<evidence type="ECO:0000313" key="6">
    <source>
        <dbReference type="Proteomes" id="UP000620133"/>
    </source>
</evidence>
<dbReference type="GO" id="GO:0030313">
    <property type="term" value="C:cell envelope"/>
    <property type="evidence" value="ECO:0007669"/>
    <property type="project" value="UniProtKB-SubCell"/>
</dbReference>
<dbReference type="Gene3D" id="3.40.50.2300">
    <property type="match status" value="2"/>
</dbReference>
<sequence length="357" mass="37984">MRRKGIIFVTLFMLSLALFSCGKEQKEIVALSLTSMDNPLMVAFQESFTARFGEEYDVQVGNANNDPNTQASQIDNFVTMQVKIIFVMPVETSSLVSKLEDARDAGILVFVAGTEPGESARDAVAKMDQFLAGEYEALMVKEWVSENYPDATAGSLEAAVLVSTLNEDSIARSNGLKMAFEPYLKNVDGDYINLAGSVVTEANRIENPVYIPELNKVGEVEASMFQNGQVATENLLTTNPNLKIVLCYDSDAASGASQAIMDSLNGADSSGYATFGVGMFGPEGDTLLASANGEGVLRGCVAFGGGDLVGAMGDIIEDMLSGEDYTVVTWDALATVTSLDGLTLNTVQRASNGIISN</sequence>
<evidence type="ECO:0000256" key="3">
    <source>
        <dbReference type="ARBA" id="ARBA00022729"/>
    </source>
</evidence>
<evidence type="ECO:0000313" key="5">
    <source>
        <dbReference type="EMBL" id="BCR36721.1"/>
    </source>
</evidence>
<feature type="domain" description="Periplasmic binding protein" evidence="4">
    <location>
        <begin position="29"/>
        <end position="263"/>
    </location>
</feature>
<dbReference type="Proteomes" id="UP000620133">
    <property type="component" value="Chromosome"/>
</dbReference>
<dbReference type="AlphaFoldDB" id="A0A7U9XV98"/>
<keyword evidence="6" id="KW-1185">Reference proteome</keyword>
<dbReference type="PROSITE" id="PS51257">
    <property type="entry name" value="PROKAR_LIPOPROTEIN"/>
    <property type="match status" value="1"/>
</dbReference>
<evidence type="ECO:0000256" key="1">
    <source>
        <dbReference type="ARBA" id="ARBA00004196"/>
    </source>
</evidence>